<organism evidence="13 14">
    <name type="scientific">Galeopterus variegatus</name>
    <name type="common">Malayan flying lemur</name>
    <name type="synonym">Cynocephalus variegatus</name>
    <dbReference type="NCBI Taxonomy" id="482537"/>
    <lineage>
        <taxon>Eukaryota</taxon>
        <taxon>Metazoa</taxon>
        <taxon>Chordata</taxon>
        <taxon>Craniata</taxon>
        <taxon>Vertebrata</taxon>
        <taxon>Euteleostomi</taxon>
        <taxon>Mammalia</taxon>
        <taxon>Eutheria</taxon>
        <taxon>Euarchontoglires</taxon>
        <taxon>Dermoptera</taxon>
        <taxon>Cynocephalidae</taxon>
        <taxon>Galeopterus</taxon>
    </lineage>
</organism>
<evidence type="ECO:0000256" key="1">
    <source>
        <dbReference type="ARBA" id="ARBA00004651"/>
    </source>
</evidence>
<protein>
    <recommendedName>
        <fullName evidence="3">Transmembrane protein 150A</fullName>
    </recommendedName>
    <alternativeName>
        <fullName evidence="9">Transmembrane protein 150</fullName>
    </alternativeName>
</protein>
<dbReference type="Pfam" id="PF10277">
    <property type="entry name" value="Frag1"/>
    <property type="match status" value="1"/>
</dbReference>
<reference evidence="14" key="1">
    <citation type="submission" date="2025-08" db="UniProtKB">
        <authorList>
            <consortium name="RefSeq"/>
        </authorList>
    </citation>
    <scope>IDENTIFICATION</scope>
</reference>
<comment type="similarity">
    <text evidence="2">Belongs to the DRAM/TMEM150 family.</text>
</comment>
<feature type="transmembrane region" description="Helical" evidence="10">
    <location>
        <begin position="100"/>
        <end position="122"/>
    </location>
</feature>
<keyword evidence="13" id="KW-1185">Reference proteome</keyword>
<evidence type="ECO:0000313" key="14">
    <source>
        <dbReference type="RefSeq" id="XP_008575957.1"/>
    </source>
</evidence>
<comment type="subcellular location">
    <subcellularLocation>
        <location evidence="1">Cell membrane</location>
        <topology evidence="1">Multi-pass membrane protein</topology>
    </subcellularLocation>
</comment>
<dbReference type="PANTHER" id="PTHR21324:SF6">
    <property type="entry name" value="TRANSMEMBRANE PROTEIN 150A"/>
    <property type="match status" value="1"/>
</dbReference>
<name>A0ABM0R5R6_GALVR</name>
<evidence type="ECO:0000256" key="7">
    <source>
        <dbReference type="ARBA" id="ARBA00023136"/>
    </source>
</evidence>
<sequence length="230" mass="24446">MCAPWRTGPTMSPALLTLLSKAAPIPAAPWMISPSSASAAHIPQRAVSSASLAMWVLSWLLEQNRNSRINTTALITGCTNAVSLMMVGNFQVDHAKSLHYVGTGVTFLAGLLFVCLHCALSFHGAIAPLDLAVAYLRSVLVVIAFVTLILSAVCFFHESSQLQHGAALFEWVFVIDILIFYGTFSYEFGAISSDTLVAALQPAPGRACKSSGSNSTCTHLNCAPESIAMI</sequence>
<keyword evidence="7 10" id="KW-0472">Membrane</keyword>
<dbReference type="Proteomes" id="UP000694923">
    <property type="component" value="Unplaced"/>
</dbReference>
<dbReference type="InterPro" id="IPR019402">
    <property type="entry name" value="CWH43_N"/>
</dbReference>
<evidence type="ECO:0000256" key="3">
    <source>
        <dbReference type="ARBA" id="ARBA00016019"/>
    </source>
</evidence>
<feature type="transmembrane region" description="Helical" evidence="10">
    <location>
        <begin position="69"/>
        <end position="88"/>
    </location>
</feature>
<keyword evidence="6 10" id="KW-1133">Transmembrane helix</keyword>
<evidence type="ECO:0000256" key="6">
    <source>
        <dbReference type="ARBA" id="ARBA00022989"/>
    </source>
</evidence>
<keyword evidence="5 10" id="KW-0812">Transmembrane</keyword>
<dbReference type="InterPro" id="IPR050911">
    <property type="entry name" value="DRAM/TMEM150_Autophagy_Mod"/>
</dbReference>
<evidence type="ECO:0000256" key="2">
    <source>
        <dbReference type="ARBA" id="ARBA00006565"/>
    </source>
</evidence>
<evidence type="ECO:0000256" key="8">
    <source>
        <dbReference type="ARBA" id="ARBA00023180"/>
    </source>
</evidence>
<feature type="chain" id="PRO_5047393526" description="Transmembrane protein 150A" evidence="11">
    <location>
        <begin position="28"/>
        <end position="230"/>
    </location>
</feature>
<feature type="domain" description="CWH43-like N-terminal" evidence="12">
    <location>
        <begin position="42"/>
        <end position="190"/>
    </location>
</feature>
<keyword evidence="8" id="KW-0325">Glycoprotein</keyword>
<evidence type="ECO:0000256" key="11">
    <source>
        <dbReference type="SAM" id="SignalP"/>
    </source>
</evidence>
<feature type="transmembrane region" description="Helical" evidence="10">
    <location>
        <begin position="134"/>
        <end position="156"/>
    </location>
</feature>
<evidence type="ECO:0000259" key="12">
    <source>
        <dbReference type="Pfam" id="PF10277"/>
    </source>
</evidence>
<evidence type="ECO:0000256" key="4">
    <source>
        <dbReference type="ARBA" id="ARBA00022475"/>
    </source>
</evidence>
<evidence type="ECO:0000256" key="9">
    <source>
        <dbReference type="ARBA" id="ARBA00030381"/>
    </source>
</evidence>
<evidence type="ECO:0000313" key="13">
    <source>
        <dbReference type="Proteomes" id="UP000694923"/>
    </source>
</evidence>
<dbReference type="PANTHER" id="PTHR21324">
    <property type="entry name" value="FASTING-INDUCIBLE INTEGRAL MEMBRANE PROTEIN TM6P1-RELATED"/>
    <property type="match status" value="1"/>
</dbReference>
<gene>
    <name evidence="14" type="primary">TMEM150A</name>
</gene>
<keyword evidence="11" id="KW-0732">Signal</keyword>
<keyword evidence="4" id="KW-1003">Cell membrane</keyword>
<evidence type="ECO:0000256" key="5">
    <source>
        <dbReference type="ARBA" id="ARBA00022692"/>
    </source>
</evidence>
<dbReference type="GeneID" id="103594506"/>
<accession>A0ABM0R5R6</accession>
<dbReference type="RefSeq" id="XP_008575957.1">
    <property type="nucleotide sequence ID" value="XM_008577735.1"/>
</dbReference>
<evidence type="ECO:0000256" key="10">
    <source>
        <dbReference type="SAM" id="Phobius"/>
    </source>
</evidence>
<proteinExistence type="inferred from homology"/>
<feature type="transmembrane region" description="Helical" evidence="10">
    <location>
        <begin position="168"/>
        <end position="186"/>
    </location>
</feature>
<feature type="signal peptide" evidence="11">
    <location>
        <begin position="1"/>
        <end position="27"/>
    </location>
</feature>